<dbReference type="Proteomes" id="UP001597168">
    <property type="component" value="Unassembled WGS sequence"/>
</dbReference>
<keyword evidence="2" id="KW-1185">Reference proteome</keyword>
<dbReference type="Gene3D" id="3.90.470.20">
    <property type="entry name" value="4'-phosphopantetheinyl transferase domain"/>
    <property type="match status" value="1"/>
</dbReference>
<dbReference type="RefSeq" id="WP_380724563.1">
    <property type="nucleotide sequence ID" value="NZ_JBHTLK010000093.1"/>
</dbReference>
<keyword evidence="1" id="KW-0808">Transferase</keyword>
<dbReference type="EMBL" id="JBHTLK010000093">
    <property type="protein sequence ID" value="MFD1149150.1"/>
    <property type="molecule type" value="Genomic_DNA"/>
</dbReference>
<dbReference type="InterPro" id="IPR037143">
    <property type="entry name" value="4-PPantetheinyl_Trfase_dom_sf"/>
</dbReference>
<gene>
    <name evidence="1" type="ORF">ACFQ3T_18615</name>
</gene>
<accession>A0ABW3QWU7</accession>
<proteinExistence type="predicted"/>
<dbReference type="GO" id="GO:0016740">
    <property type="term" value="F:transferase activity"/>
    <property type="evidence" value="ECO:0007669"/>
    <property type="project" value="UniProtKB-KW"/>
</dbReference>
<evidence type="ECO:0000313" key="1">
    <source>
        <dbReference type="EMBL" id="MFD1149150.1"/>
    </source>
</evidence>
<organism evidence="1 2">
    <name type="scientific">Saccharothrix hoggarensis</name>
    <dbReference type="NCBI Taxonomy" id="913853"/>
    <lineage>
        <taxon>Bacteria</taxon>
        <taxon>Bacillati</taxon>
        <taxon>Actinomycetota</taxon>
        <taxon>Actinomycetes</taxon>
        <taxon>Pseudonocardiales</taxon>
        <taxon>Pseudonocardiaceae</taxon>
        <taxon>Saccharothrix</taxon>
    </lineage>
</organism>
<reference evidence="2" key="1">
    <citation type="journal article" date="2019" name="Int. J. Syst. Evol. Microbiol.">
        <title>The Global Catalogue of Microorganisms (GCM) 10K type strain sequencing project: providing services to taxonomists for standard genome sequencing and annotation.</title>
        <authorList>
            <consortium name="The Broad Institute Genomics Platform"/>
            <consortium name="The Broad Institute Genome Sequencing Center for Infectious Disease"/>
            <person name="Wu L."/>
            <person name="Ma J."/>
        </authorList>
    </citation>
    <scope>NUCLEOTIDE SEQUENCE [LARGE SCALE GENOMIC DNA]</scope>
    <source>
        <strain evidence="2">CCUG 60214</strain>
    </source>
</reference>
<comment type="caution">
    <text evidence="1">The sequence shown here is derived from an EMBL/GenBank/DDBJ whole genome shotgun (WGS) entry which is preliminary data.</text>
</comment>
<evidence type="ECO:0000313" key="2">
    <source>
        <dbReference type="Proteomes" id="UP001597168"/>
    </source>
</evidence>
<name>A0ABW3QWU7_9PSEU</name>
<protein>
    <submittedName>
        <fullName evidence="1">Phosphopantetheinyl transferase</fullName>
    </submittedName>
</protein>
<sequence length="149" mass="15913">MRRWGSAAVVLDGLTAPRQLVWPMRLEEVYSREERLRSAAGRTLQHWAGRLAAKYAVLSLLGLPATARHLGRVEVLPQPSAMCARTTACMHGHPPGVRLLDGLSEDADTGAGGRIGVSISHTADLAFAVALVSARLPEDDVVEAVGGWN</sequence>